<protein>
    <submittedName>
        <fullName evidence="7">40S ribosomal protein S10</fullName>
    </submittedName>
</protein>
<evidence type="ECO:0000256" key="5">
    <source>
        <dbReference type="ARBA" id="ARBA00023274"/>
    </source>
</evidence>
<dbReference type="PANTHER" id="PTHR12146">
    <property type="entry name" value="40S RIBOSOMAL PROTEIN S10"/>
    <property type="match status" value="1"/>
</dbReference>
<gene>
    <name evidence="7" type="primary">rps10</name>
    <name evidence="7" type="ORF">M951_chr2164</name>
</gene>
<dbReference type="GO" id="GO:0003735">
    <property type="term" value="F:structural constituent of ribosome"/>
    <property type="evidence" value="ECO:0007669"/>
    <property type="project" value="TreeGrafter"/>
</dbReference>
<evidence type="ECO:0000256" key="2">
    <source>
        <dbReference type="ARBA" id="ARBA00007278"/>
    </source>
</evidence>
<dbReference type="EMBL" id="CP006628">
    <property type="protein sequence ID" value="AIB09857.1"/>
    <property type="molecule type" value="Genomic_DNA"/>
</dbReference>
<geneLocation type="nucleomorph" evidence="7"/>
<dbReference type="InterPro" id="IPR005326">
    <property type="entry name" value="Plectin_eS10_N"/>
</dbReference>
<dbReference type="AlphaFoldDB" id="A0A060DAY4"/>
<keyword evidence="4 7" id="KW-0689">Ribosomal protein</keyword>
<reference evidence="7 8" key="1">
    <citation type="journal article" date="2014" name="BMC Genomics">
        <title>Nucleomorph and plastid genome sequences of the chlorarachniophyte Lotharella oceanica: convergent reductive evolution and frequent recombination in nucleomorph-bearing algae.</title>
        <authorList>
            <person name="Tanifuji G."/>
            <person name="Onodera N.T."/>
            <person name="Brown M.W."/>
            <person name="Curtis B.A."/>
            <person name="Roger A.J."/>
            <person name="Ka-Shu Wong G."/>
            <person name="Melkonian M."/>
            <person name="Archibald J.M."/>
        </authorList>
    </citation>
    <scope>NUCLEOTIDE SEQUENCE [LARGE SCALE GENOMIC DNA]</scope>
    <source>
        <strain evidence="7 8">CCMP622</strain>
    </source>
</reference>
<dbReference type="Proteomes" id="UP000243670">
    <property type="component" value="Nucleomorph 2"/>
</dbReference>
<sequence length="83" mass="10251">MHISKRILTKIMEKFINEGVYIIAKLRISEPIYNSNINTYQVFKIIKSLKTRKLIHEVHCWSFYYWTLTRKGYKYIKNYLRIF</sequence>
<name>A0A060DAY4_9EUKA</name>
<dbReference type="Gene3D" id="1.10.10.10">
    <property type="entry name" value="Winged helix-like DNA-binding domain superfamily/Winged helix DNA-binding domain"/>
    <property type="match status" value="1"/>
</dbReference>
<dbReference type="GO" id="GO:0003723">
    <property type="term" value="F:RNA binding"/>
    <property type="evidence" value="ECO:0007669"/>
    <property type="project" value="TreeGrafter"/>
</dbReference>
<evidence type="ECO:0000256" key="1">
    <source>
        <dbReference type="ARBA" id="ARBA00004496"/>
    </source>
</evidence>
<evidence type="ECO:0000256" key="3">
    <source>
        <dbReference type="ARBA" id="ARBA00022490"/>
    </source>
</evidence>
<keyword evidence="3" id="KW-0963">Cytoplasm</keyword>
<evidence type="ECO:0000256" key="4">
    <source>
        <dbReference type="ARBA" id="ARBA00022980"/>
    </source>
</evidence>
<dbReference type="Pfam" id="PF03501">
    <property type="entry name" value="S10_plectin"/>
    <property type="match status" value="1"/>
</dbReference>
<keyword evidence="7" id="KW-0542">Nucleomorph</keyword>
<evidence type="ECO:0000313" key="7">
    <source>
        <dbReference type="EMBL" id="AIB09857.1"/>
    </source>
</evidence>
<feature type="domain" description="Plectin/eS10 N-terminal" evidence="6">
    <location>
        <begin position="3"/>
        <end position="82"/>
    </location>
</feature>
<dbReference type="InterPro" id="IPR037447">
    <property type="entry name" value="Ribosomal_eS10"/>
</dbReference>
<proteinExistence type="inferred from homology"/>
<dbReference type="PANTHER" id="PTHR12146:SF0">
    <property type="entry name" value="RIBOSOMAL PROTEIN S10"/>
    <property type="match status" value="1"/>
</dbReference>
<organism evidence="7 8">
    <name type="scientific">Lotharella oceanica</name>
    <dbReference type="NCBI Taxonomy" id="641309"/>
    <lineage>
        <taxon>Eukaryota</taxon>
        <taxon>Sar</taxon>
        <taxon>Rhizaria</taxon>
        <taxon>Cercozoa</taxon>
        <taxon>Chlorarachniophyceae</taxon>
        <taxon>Lotharella</taxon>
    </lineage>
</organism>
<evidence type="ECO:0000259" key="6">
    <source>
        <dbReference type="Pfam" id="PF03501"/>
    </source>
</evidence>
<comment type="similarity">
    <text evidence="2">Belongs to the eukaryotic ribosomal protein eS10 family.</text>
</comment>
<comment type="subcellular location">
    <subcellularLocation>
        <location evidence="1">Cytoplasm</location>
    </subcellularLocation>
</comment>
<dbReference type="InterPro" id="IPR036388">
    <property type="entry name" value="WH-like_DNA-bd_sf"/>
</dbReference>
<accession>A0A060DAY4</accession>
<dbReference type="GO" id="GO:0022627">
    <property type="term" value="C:cytosolic small ribosomal subunit"/>
    <property type="evidence" value="ECO:0007669"/>
    <property type="project" value="TreeGrafter"/>
</dbReference>
<keyword evidence="5" id="KW-0687">Ribonucleoprotein</keyword>
<evidence type="ECO:0000313" key="8">
    <source>
        <dbReference type="Proteomes" id="UP000243670"/>
    </source>
</evidence>